<comment type="similarity">
    <text evidence="1 2">Belongs to the anti-sigma-factor antagonist family.</text>
</comment>
<evidence type="ECO:0000313" key="4">
    <source>
        <dbReference type="EMBL" id="MCR8872643.1"/>
    </source>
</evidence>
<keyword evidence="5" id="KW-1185">Reference proteome</keyword>
<evidence type="ECO:0000256" key="2">
    <source>
        <dbReference type="RuleBase" id="RU003749"/>
    </source>
</evidence>
<dbReference type="InterPro" id="IPR002645">
    <property type="entry name" value="STAS_dom"/>
</dbReference>
<dbReference type="InterPro" id="IPR003658">
    <property type="entry name" value="Anti-sigma_ant"/>
</dbReference>
<dbReference type="CDD" id="cd07043">
    <property type="entry name" value="STAS_anti-anti-sigma_factors"/>
    <property type="match status" value="1"/>
</dbReference>
<dbReference type="RefSeq" id="WP_258335171.1">
    <property type="nucleotide sequence ID" value="NZ_JANRHJ010000001.1"/>
</dbReference>
<dbReference type="SUPFAM" id="SSF52091">
    <property type="entry name" value="SpoIIaa-like"/>
    <property type="match status" value="1"/>
</dbReference>
<dbReference type="Proteomes" id="UP001204579">
    <property type="component" value="Unassembled WGS sequence"/>
</dbReference>
<protein>
    <recommendedName>
        <fullName evidence="2">Anti-sigma factor antagonist</fullName>
    </recommendedName>
</protein>
<name>A0AAW5MWH8_9BACT</name>
<dbReference type="Pfam" id="PF01740">
    <property type="entry name" value="STAS"/>
    <property type="match status" value="1"/>
</dbReference>
<dbReference type="NCBIfam" id="TIGR00377">
    <property type="entry name" value="ant_ant_sig"/>
    <property type="match status" value="1"/>
</dbReference>
<proteinExistence type="inferred from homology"/>
<dbReference type="AlphaFoldDB" id="A0AAW5MWH8"/>
<feature type="domain" description="STAS" evidence="3">
    <location>
        <begin position="1"/>
        <end position="99"/>
    </location>
</feature>
<gene>
    <name evidence="4" type="ORF">NW209_01175</name>
</gene>
<evidence type="ECO:0000259" key="3">
    <source>
        <dbReference type="PROSITE" id="PS50801"/>
    </source>
</evidence>
<evidence type="ECO:0000313" key="5">
    <source>
        <dbReference type="Proteomes" id="UP001204579"/>
    </source>
</evidence>
<evidence type="ECO:0000256" key="1">
    <source>
        <dbReference type="ARBA" id="ARBA00009013"/>
    </source>
</evidence>
<dbReference type="PROSITE" id="PS50801">
    <property type="entry name" value="STAS"/>
    <property type="match status" value="1"/>
</dbReference>
<dbReference type="Gene3D" id="3.30.750.24">
    <property type="entry name" value="STAS domain"/>
    <property type="match status" value="1"/>
</dbReference>
<organism evidence="4 5">
    <name type="scientific">Phocaeicola barnesiae</name>
    <dbReference type="NCBI Taxonomy" id="376804"/>
    <lineage>
        <taxon>Bacteria</taxon>
        <taxon>Pseudomonadati</taxon>
        <taxon>Bacteroidota</taxon>
        <taxon>Bacteroidia</taxon>
        <taxon>Bacteroidales</taxon>
        <taxon>Bacteroidaceae</taxon>
        <taxon>Phocaeicola</taxon>
    </lineage>
</organism>
<sequence length="99" mass="10817">MEIKIENTGDRIVVSLIGRLDTITVGELEQQVLPLLKAGTDMLFDCNGLEYISSSGLRFILLAHKKLSASEGRLALSNVAPSIKSIFDMTGFTSLLNFE</sequence>
<reference evidence="4 5" key="1">
    <citation type="submission" date="2022-08" db="EMBL/GenBank/DDBJ databases">
        <authorList>
            <person name="Zeman M."/>
            <person name="Kubasova T."/>
        </authorList>
    </citation>
    <scope>NUCLEOTIDE SEQUENCE [LARGE SCALE GENOMIC DNA]</scope>
    <source>
        <strain evidence="4 5">ET62</strain>
    </source>
</reference>
<dbReference type="GO" id="GO:0043856">
    <property type="term" value="F:anti-sigma factor antagonist activity"/>
    <property type="evidence" value="ECO:0007669"/>
    <property type="project" value="InterPro"/>
</dbReference>
<accession>A0AAW5MWH8</accession>
<comment type="caution">
    <text evidence="4">The sequence shown here is derived from an EMBL/GenBank/DDBJ whole genome shotgun (WGS) entry which is preliminary data.</text>
</comment>
<dbReference type="EMBL" id="JANRHJ010000001">
    <property type="protein sequence ID" value="MCR8872643.1"/>
    <property type="molecule type" value="Genomic_DNA"/>
</dbReference>
<dbReference type="PANTHER" id="PTHR33495">
    <property type="entry name" value="ANTI-SIGMA FACTOR ANTAGONIST TM_1081-RELATED-RELATED"/>
    <property type="match status" value="1"/>
</dbReference>
<dbReference type="PANTHER" id="PTHR33495:SF2">
    <property type="entry name" value="ANTI-SIGMA FACTOR ANTAGONIST TM_1081-RELATED"/>
    <property type="match status" value="1"/>
</dbReference>
<dbReference type="InterPro" id="IPR036513">
    <property type="entry name" value="STAS_dom_sf"/>
</dbReference>